<sequence>MTDLLQGKTILIAGAAGLLGSQLVKDCLWQGASVIAADLDIERIQQRLVSLGINANEYPSLELTTLDITNESDVKKFFANIKALDGAANTTYPRNRTYGAHFFEVSQASFNENLSLHLGSSFLFMQQCAAYFKERQSPFSLVNISSIYGVIAPKFDVYNDTSMSMPVEYAAIKSALIHLTKYSVAYVKNSKFRVNCVSPGGIFDHQPEAFLASYKDNTHGEGMLSVDKVTGSIIFLLSDQSQHVTGQNIVVDDGFSV</sequence>
<dbReference type="AlphaFoldDB" id="A0A4R6X2V9"/>
<protein>
    <submittedName>
        <fullName evidence="3">NAD(P)-dependent dehydrogenase (Short-subunit alcohol dehydrogenase family)</fullName>
    </submittedName>
</protein>
<dbReference type="OrthoDB" id="7301144at2"/>
<comment type="caution">
    <text evidence="3">The sequence shown here is derived from an EMBL/GenBank/DDBJ whole genome shotgun (WGS) entry which is preliminary data.</text>
</comment>
<dbReference type="PRINTS" id="PR00081">
    <property type="entry name" value="GDHRDH"/>
</dbReference>
<accession>A0A4R6X2V9</accession>
<dbReference type="InterPro" id="IPR036291">
    <property type="entry name" value="NAD(P)-bd_dom_sf"/>
</dbReference>
<dbReference type="Proteomes" id="UP000295729">
    <property type="component" value="Unassembled WGS sequence"/>
</dbReference>
<proteinExistence type="inferred from homology"/>
<dbReference type="GO" id="GO:0016491">
    <property type="term" value="F:oxidoreductase activity"/>
    <property type="evidence" value="ECO:0007669"/>
    <property type="project" value="UniProtKB-KW"/>
</dbReference>
<evidence type="ECO:0000313" key="4">
    <source>
        <dbReference type="Proteomes" id="UP000295729"/>
    </source>
</evidence>
<name>A0A4R6X2V9_9GAMM</name>
<dbReference type="InterPro" id="IPR002347">
    <property type="entry name" value="SDR_fam"/>
</dbReference>
<dbReference type="EMBL" id="SNZA01000003">
    <property type="protein sequence ID" value="TDR13222.1"/>
    <property type="molecule type" value="Genomic_DNA"/>
</dbReference>
<dbReference type="InterPro" id="IPR051122">
    <property type="entry name" value="SDR_DHRS6-like"/>
</dbReference>
<dbReference type="Gene3D" id="3.40.50.720">
    <property type="entry name" value="NAD(P)-binding Rossmann-like Domain"/>
    <property type="match status" value="1"/>
</dbReference>
<reference evidence="3 4" key="1">
    <citation type="submission" date="2019-03" db="EMBL/GenBank/DDBJ databases">
        <title>Genomic Encyclopedia of Type Strains, Phase IV (KMG-IV): sequencing the most valuable type-strain genomes for metagenomic binning, comparative biology and taxonomic classification.</title>
        <authorList>
            <person name="Goeker M."/>
        </authorList>
    </citation>
    <scope>NUCLEOTIDE SEQUENCE [LARGE SCALE GENOMIC DNA]</scope>
    <source>
        <strain evidence="3 4">DSM 5604</strain>
    </source>
</reference>
<organism evidence="3 4">
    <name type="scientific">Marinomonas communis</name>
    <dbReference type="NCBI Taxonomy" id="28254"/>
    <lineage>
        <taxon>Bacteria</taxon>
        <taxon>Pseudomonadati</taxon>
        <taxon>Pseudomonadota</taxon>
        <taxon>Gammaproteobacteria</taxon>
        <taxon>Oceanospirillales</taxon>
        <taxon>Oceanospirillaceae</taxon>
        <taxon>Marinomonas</taxon>
    </lineage>
</organism>
<gene>
    <name evidence="3" type="ORF">C8D85_2098</name>
</gene>
<keyword evidence="2" id="KW-0560">Oxidoreductase</keyword>
<dbReference type="PANTHER" id="PTHR43477">
    <property type="entry name" value="DIHYDROANTICAPSIN 7-DEHYDROGENASE"/>
    <property type="match status" value="1"/>
</dbReference>
<dbReference type="NCBIfam" id="NF006619">
    <property type="entry name" value="PRK09186.1"/>
    <property type="match status" value="1"/>
</dbReference>
<comment type="similarity">
    <text evidence="1">Belongs to the short-chain dehydrogenases/reductases (SDR) family.</text>
</comment>
<dbReference type="PANTHER" id="PTHR43477:SF1">
    <property type="entry name" value="DIHYDROANTICAPSIN 7-DEHYDROGENASE"/>
    <property type="match status" value="1"/>
</dbReference>
<evidence type="ECO:0000256" key="1">
    <source>
        <dbReference type="ARBA" id="ARBA00006484"/>
    </source>
</evidence>
<dbReference type="RefSeq" id="WP_133562394.1">
    <property type="nucleotide sequence ID" value="NZ_SNZA01000003.1"/>
</dbReference>
<dbReference type="Pfam" id="PF13561">
    <property type="entry name" value="adh_short_C2"/>
    <property type="match status" value="1"/>
</dbReference>
<keyword evidence="4" id="KW-1185">Reference proteome</keyword>
<evidence type="ECO:0000313" key="3">
    <source>
        <dbReference type="EMBL" id="TDR13222.1"/>
    </source>
</evidence>
<evidence type="ECO:0000256" key="2">
    <source>
        <dbReference type="ARBA" id="ARBA00023002"/>
    </source>
</evidence>
<dbReference type="SUPFAM" id="SSF51735">
    <property type="entry name" value="NAD(P)-binding Rossmann-fold domains"/>
    <property type="match status" value="1"/>
</dbReference>